<protein>
    <submittedName>
        <fullName evidence="1">Uncharacterized protein</fullName>
    </submittedName>
</protein>
<dbReference type="AlphaFoldDB" id="A0A3E4YKN3"/>
<organism evidence="1 2">
    <name type="scientific">Agathobacter rectalis</name>
    <dbReference type="NCBI Taxonomy" id="39491"/>
    <lineage>
        <taxon>Bacteria</taxon>
        <taxon>Bacillati</taxon>
        <taxon>Bacillota</taxon>
        <taxon>Clostridia</taxon>
        <taxon>Lachnospirales</taxon>
        <taxon>Lachnospiraceae</taxon>
        <taxon>Agathobacter</taxon>
    </lineage>
</organism>
<evidence type="ECO:0000313" key="1">
    <source>
        <dbReference type="EMBL" id="RGM75319.1"/>
    </source>
</evidence>
<sequence length="61" mass="7334">MFYYYEDCPVCGNEIGVVAHKGDIRRCPYCHQLYIVKYENKTRKILEEYQAYLLKQNSKAH</sequence>
<name>A0A3E4YKN3_9FIRM</name>
<dbReference type="EMBL" id="QSTP01000001">
    <property type="protein sequence ID" value="RGM75319.1"/>
    <property type="molecule type" value="Genomic_DNA"/>
</dbReference>
<comment type="caution">
    <text evidence="1">The sequence shown here is derived from an EMBL/GenBank/DDBJ whole genome shotgun (WGS) entry which is preliminary data.</text>
</comment>
<reference evidence="1 2" key="1">
    <citation type="submission" date="2018-08" db="EMBL/GenBank/DDBJ databases">
        <title>A genome reference for cultivated species of the human gut microbiota.</title>
        <authorList>
            <person name="Zou Y."/>
            <person name="Xue W."/>
            <person name="Luo G."/>
        </authorList>
    </citation>
    <scope>NUCLEOTIDE SEQUENCE [LARGE SCALE GENOMIC DNA]</scope>
    <source>
        <strain evidence="1 2">OM07-13</strain>
    </source>
</reference>
<proteinExistence type="predicted"/>
<evidence type="ECO:0000313" key="2">
    <source>
        <dbReference type="Proteomes" id="UP000260758"/>
    </source>
</evidence>
<accession>A0A3E4YKN3</accession>
<gene>
    <name evidence="1" type="ORF">DXB99_01940</name>
</gene>
<dbReference type="Proteomes" id="UP000260758">
    <property type="component" value="Unassembled WGS sequence"/>
</dbReference>